<proteinExistence type="predicted"/>
<feature type="domain" description="Ribbon-helix-helix protein CopG" evidence="1">
    <location>
        <begin position="15"/>
        <end position="52"/>
    </location>
</feature>
<evidence type="ECO:0000313" key="2">
    <source>
        <dbReference type="EMBL" id="MEA0971657.1"/>
    </source>
</evidence>
<dbReference type="EMBL" id="JARJFB010000205">
    <property type="protein sequence ID" value="MEA0971657.1"/>
    <property type="molecule type" value="Genomic_DNA"/>
</dbReference>
<organism evidence="2 3">
    <name type="scientific">Candidatus Megaera venefica</name>
    <dbReference type="NCBI Taxonomy" id="2055910"/>
    <lineage>
        <taxon>Bacteria</taxon>
        <taxon>Pseudomonadati</taxon>
        <taxon>Pseudomonadota</taxon>
        <taxon>Alphaproteobacteria</taxon>
        <taxon>Rickettsiales</taxon>
        <taxon>Rickettsiaceae</taxon>
        <taxon>Candidatus Megaera</taxon>
    </lineage>
</organism>
<dbReference type="Pfam" id="PF01402">
    <property type="entry name" value="RHH_1"/>
    <property type="match status" value="1"/>
</dbReference>
<sequence length="101" mass="11598">MIFTILIHIILNMTSLSITISDTIAKASNEAAKELGVSRTEFIRRAIIHELDDFKTRSEEIGIIKSFNAMKRSAKYSEESKELMDNLFTNLSQENEGWWSK</sequence>
<dbReference type="Proteomes" id="UP001291687">
    <property type="component" value="Unassembled WGS sequence"/>
</dbReference>
<evidence type="ECO:0000259" key="1">
    <source>
        <dbReference type="Pfam" id="PF01402"/>
    </source>
</evidence>
<dbReference type="CDD" id="cd21631">
    <property type="entry name" value="RHH_CopG_NikR-like"/>
    <property type="match status" value="1"/>
</dbReference>
<gene>
    <name evidence="2" type="ORF">Megvenef_01641</name>
</gene>
<reference evidence="2 3" key="1">
    <citation type="submission" date="2023-03" db="EMBL/GenBank/DDBJ databases">
        <title>Host association and intracellularity evolved multiple times independently in the Rickettsiales.</title>
        <authorList>
            <person name="Castelli M."/>
            <person name="Nardi T."/>
            <person name="Gammuto L."/>
            <person name="Bellinzona G."/>
            <person name="Sabaneyeva E."/>
            <person name="Potekhin A."/>
            <person name="Serra V."/>
            <person name="Petroni G."/>
            <person name="Sassera D."/>
        </authorList>
    </citation>
    <scope>NUCLEOTIDE SEQUENCE [LARGE SCALE GENOMIC DNA]</scope>
    <source>
        <strain evidence="2 3">Sr 2-6</strain>
    </source>
</reference>
<protein>
    <submittedName>
        <fullName evidence="2">CopG family transcriptional regulator</fullName>
    </submittedName>
</protein>
<keyword evidence="3" id="KW-1185">Reference proteome</keyword>
<name>A0ABU5NEQ9_9RICK</name>
<accession>A0ABU5NEQ9</accession>
<evidence type="ECO:0000313" key="3">
    <source>
        <dbReference type="Proteomes" id="UP001291687"/>
    </source>
</evidence>
<comment type="caution">
    <text evidence="2">The sequence shown here is derived from an EMBL/GenBank/DDBJ whole genome shotgun (WGS) entry which is preliminary data.</text>
</comment>
<dbReference type="InterPro" id="IPR002145">
    <property type="entry name" value="CopG"/>
</dbReference>